<dbReference type="KEGG" id="dwd:DSCW_04430"/>
<sequence>MHGFANLGKGSKVHHRIDGMRAEQAVQQVGIAQVSFHEFSIADEPTIPGGQIVQGYDRVLGFVQLPHHVRADVTGPANNQNRSLSMG</sequence>
<evidence type="ECO:0000313" key="2">
    <source>
        <dbReference type="Proteomes" id="UP000427769"/>
    </source>
</evidence>
<gene>
    <name evidence="1" type="ORF">DSCW_04430</name>
</gene>
<evidence type="ECO:0000313" key="1">
    <source>
        <dbReference type="EMBL" id="BBO73026.1"/>
    </source>
</evidence>
<dbReference type="Proteomes" id="UP000427769">
    <property type="component" value="Chromosome"/>
</dbReference>
<dbReference type="AlphaFoldDB" id="A0A5K7YUQ8"/>
<keyword evidence="2" id="KW-1185">Reference proteome</keyword>
<reference evidence="1 2" key="1">
    <citation type="submission" date="2019-11" db="EMBL/GenBank/DDBJ databases">
        <title>Comparative genomics of hydrocarbon-degrading Desulfosarcina strains.</title>
        <authorList>
            <person name="Watanabe M."/>
            <person name="Kojima H."/>
            <person name="Fukui M."/>
        </authorList>
    </citation>
    <scope>NUCLEOTIDE SEQUENCE [LARGE SCALE GENOMIC DNA]</scope>
    <source>
        <strain evidence="1 2">PP31</strain>
    </source>
</reference>
<accession>A0A5K7YUQ8</accession>
<name>A0A5K7YUQ8_9BACT</name>
<dbReference type="EMBL" id="AP021875">
    <property type="protein sequence ID" value="BBO73026.1"/>
    <property type="molecule type" value="Genomic_DNA"/>
</dbReference>
<organism evidence="1 2">
    <name type="scientific">Desulfosarcina widdelii</name>
    <dbReference type="NCBI Taxonomy" id="947919"/>
    <lineage>
        <taxon>Bacteria</taxon>
        <taxon>Pseudomonadati</taxon>
        <taxon>Thermodesulfobacteriota</taxon>
        <taxon>Desulfobacteria</taxon>
        <taxon>Desulfobacterales</taxon>
        <taxon>Desulfosarcinaceae</taxon>
        <taxon>Desulfosarcina</taxon>
    </lineage>
</organism>
<proteinExistence type="predicted"/>
<protein>
    <submittedName>
        <fullName evidence="1">Uncharacterized protein</fullName>
    </submittedName>
</protein>